<organism evidence="1 2">
    <name type="scientific">Alicyclobacillus mengziensis</name>
    <dbReference type="NCBI Taxonomy" id="2931921"/>
    <lineage>
        <taxon>Bacteria</taxon>
        <taxon>Bacillati</taxon>
        <taxon>Bacillota</taxon>
        <taxon>Bacilli</taxon>
        <taxon>Bacillales</taxon>
        <taxon>Alicyclobacillaceae</taxon>
        <taxon>Alicyclobacillus</taxon>
    </lineage>
</organism>
<dbReference type="RefSeq" id="WP_206657186.1">
    <property type="nucleotide sequence ID" value="NZ_CP071182.1"/>
</dbReference>
<sequence>MGITLLVMGTLTRRQLLNADKPLVDALMKIVGPCLFVEMAACSGSALCLL</sequence>
<dbReference type="AlphaFoldDB" id="A0A9X7W207"/>
<evidence type="ECO:0000313" key="1">
    <source>
        <dbReference type="EMBL" id="QSO47843.1"/>
    </source>
</evidence>
<proteinExistence type="predicted"/>
<dbReference type="KEGG" id="afx:JZ786_02010"/>
<keyword evidence="2" id="KW-1185">Reference proteome</keyword>
<gene>
    <name evidence="1" type="ORF">JZ786_02010</name>
</gene>
<dbReference type="EMBL" id="CP071182">
    <property type="protein sequence ID" value="QSO47843.1"/>
    <property type="molecule type" value="Genomic_DNA"/>
</dbReference>
<reference evidence="1 2" key="1">
    <citation type="submission" date="2021-02" db="EMBL/GenBank/DDBJ databases">
        <title>Alicyclobacillus curvatus sp. nov. and Alicyclobacillus mengziensis sp. nov., two acidophilic bacteria isolated from acid mine drainage.</title>
        <authorList>
            <person name="Huang Y."/>
        </authorList>
    </citation>
    <scope>NUCLEOTIDE SEQUENCE [LARGE SCALE GENOMIC DNA]</scope>
    <source>
        <strain evidence="1 2">S30H14</strain>
    </source>
</reference>
<evidence type="ECO:0000313" key="2">
    <source>
        <dbReference type="Proteomes" id="UP000663505"/>
    </source>
</evidence>
<dbReference type="Proteomes" id="UP000663505">
    <property type="component" value="Chromosome"/>
</dbReference>
<accession>A0A9X7W207</accession>
<name>A0A9X7W207_9BACL</name>
<protein>
    <submittedName>
        <fullName evidence="1">Uncharacterized protein</fullName>
    </submittedName>
</protein>